<accession>A0AA37T6Q6</accession>
<evidence type="ECO:0000313" key="2">
    <source>
        <dbReference type="EMBL" id="GLR72520.1"/>
    </source>
</evidence>
<keyword evidence="1" id="KW-0472">Membrane</keyword>
<reference evidence="2" key="1">
    <citation type="journal article" date="2014" name="Int. J. Syst. Evol. Microbiol.">
        <title>Complete genome sequence of Corynebacterium casei LMG S-19264T (=DSM 44701T), isolated from a smear-ripened cheese.</title>
        <authorList>
            <consortium name="US DOE Joint Genome Institute (JGI-PGF)"/>
            <person name="Walter F."/>
            <person name="Albersmeier A."/>
            <person name="Kalinowski J."/>
            <person name="Ruckert C."/>
        </authorList>
    </citation>
    <scope>NUCLEOTIDE SEQUENCE</scope>
    <source>
        <strain evidence="2">NBRC 110023</strain>
    </source>
</reference>
<evidence type="ECO:0000256" key="1">
    <source>
        <dbReference type="SAM" id="Phobius"/>
    </source>
</evidence>
<keyword evidence="1" id="KW-0812">Transmembrane</keyword>
<dbReference type="Proteomes" id="UP001156601">
    <property type="component" value="Unassembled WGS sequence"/>
</dbReference>
<keyword evidence="1" id="KW-1133">Transmembrane helix</keyword>
<reference evidence="2" key="2">
    <citation type="submission" date="2023-01" db="EMBL/GenBank/DDBJ databases">
        <title>Draft genome sequence of Agaribacter marinus strain NBRC 110023.</title>
        <authorList>
            <person name="Sun Q."/>
            <person name="Mori K."/>
        </authorList>
    </citation>
    <scope>NUCLEOTIDE SEQUENCE</scope>
    <source>
        <strain evidence="2">NBRC 110023</strain>
    </source>
</reference>
<gene>
    <name evidence="2" type="ORF">GCM10007852_34280</name>
</gene>
<feature type="transmembrane region" description="Helical" evidence="1">
    <location>
        <begin position="12"/>
        <end position="30"/>
    </location>
</feature>
<evidence type="ECO:0000313" key="3">
    <source>
        <dbReference type="Proteomes" id="UP001156601"/>
    </source>
</evidence>
<proteinExistence type="predicted"/>
<dbReference type="AlphaFoldDB" id="A0AA37T6Q6"/>
<name>A0AA37T6Q6_9ALTE</name>
<sequence>MRYLEKMNYINLTGVSGYYLAYIATAVVMFTKKKASDNRLAFELSIALSKRKL</sequence>
<protein>
    <submittedName>
        <fullName evidence="2">Uncharacterized protein</fullName>
    </submittedName>
</protein>
<keyword evidence="3" id="KW-1185">Reference proteome</keyword>
<dbReference type="EMBL" id="BSOT01000011">
    <property type="protein sequence ID" value="GLR72520.1"/>
    <property type="molecule type" value="Genomic_DNA"/>
</dbReference>
<organism evidence="2 3">
    <name type="scientific">Agaribacter marinus</name>
    <dbReference type="NCBI Taxonomy" id="1431249"/>
    <lineage>
        <taxon>Bacteria</taxon>
        <taxon>Pseudomonadati</taxon>
        <taxon>Pseudomonadota</taxon>
        <taxon>Gammaproteobacteria</taxon>
        <taxon>Alteromonadales</taxon>
        <taxon>Alteromonadaceae</taxon>
        <taxon>Agaribacter</taxon>
    </lineage>
</organism>
<comment type="caution">
    <text evidence="2">The sequence shown here is derived from an EMBL/GenBank/DDBJ whole genome shotgun (WGS) entry which is preliminary data.</text>
</comment>